<feature type="coiled-coil region" evidence="5">
    <location>
        <begin position="777"/>
        <end position="892"/>
    </location>
</feature>
<dbReference type="InterPro" id="IPR051877">
    <property type="entry name" value="Centriole_BasalBody_StrucProt"/>
</dbReference>
<feature type="coiled-coil region" evidence="5">
    <location>
        <begin position="1131"/>
        <end position="1263"/>
    </location>
</feature>
<feature type="compositionally biased region" description="Low complexity" evidence="6">
    <location>
        <begin position="211"/>
        <end position="234"/>
    </location>
</feature>
<dbReference type="EMBL" id="JADGJW010000008">
    <property type="protein sequence ID" value="KAJ3227961.1"/>
    <property type="molecule type" value="Genomic_DNA"/>
</dbReference>
<feature type="compositionally biased region" description="Basic and acidic residues" evidence="6">
    <location>
        <begin position="256"/>
        <end position="275"/>
    </location>
</feature>
<dbReference type="SUPFAM" id="SSF109604">
    <property type="entry name" value="HD-domain/PDEase-like"/>
    <property type="match status" value="1"/>
</dbReference>
<feature type="coiled-coil region" evidence="5">
    <location>
        <begin position="437"/>
        <end position="496"/>
    </location>
</feature>
<feature type="coiled-coil region" evidence="5">
    <location>
        <begin position="369"/>
        <end position="403"/>
    </location>
</feature>
<reference evidence="7" key="1">
    <citation type="submission" date="2020-05" db="EMBL/GenBank/DDBJ databases">
        <title>Phylogenomic resolution of chytrid fungi.</title>
        <authorList>
            <person name="Stajich J.E."/>
            <person name="Amses K."/>
            <person name="Simmons R."/>
            <person name="Seto K."/>
            <person name="Myers J."/>
            <person name="Bonds A."/>
            <person name="Quandt C.A."/>
            <person name="Barry K."/>
            <person name="Liu P."/>
            <person name="Grigoriev I."/>
            <person name="Longcore J.E."/>
            <person name="James T.Y."/>
        </authorList>
    </citation>
    <scope>NUCLEOTIDE SEQUENCE</scope>
    <source>
        <strain evidence="7">JEL0476</strain>
    </source>
</reference>
<feature type="region of interest" description="Disordered" evidence="6">
    <location>
        <begin position="154"/>
        <end position="275"/>
    </location>
</feature>
<evidence type="ECO:0000256" key="3">
    <source>
        <dbReference type="ARBA" id="ARBA00023212"/>
    </source>
</evidence>
<accession>A0AAD5Y3M0</accession>
<feature type="coiled-coil region" evidence="5">
    <location>
        <begin position="282"/>
        <end position="309"/>
    </location>
</feature>
<proteinExistence type="inferred from homology"/>
<evidence type="ECO:0000256" key="4">
    <source>
        <dbReference type="ARBA" id="ARBA00038123"/>
    </source>
</evidence>
<feature type="compositionally biased region" description="Polar residues" evidence="6">
    <location>
        <begin position="177"/>
        <end position="191"/>
    </location>
</feature>
<sequence length="1428" mass="166467">MNDEKLKQVFYSQFNLVSTSEDYNIRFDDWYQKILAQYNEPHRFYHNIFHVKRMLMQLNHQELNNKPLILAIFFHDVIYDPKRNDNETESIKFFYEFGEELMADSVTLIAEVALFINCTIKHEVTACSKKHDLEAFLDLDLSILGSSWEVPYTMPRSRRSSSPAPQRRAAPAAPAKTQPQNSSVPAHQPQQPGVGIGSVVGHGMSNMLFGSSSSAAPVQQEPQQQQYQNNNPYSGPCENDQKAFMRCLDSNPHDMNATERDRRNQQLSKKQQDEYEDLKFVNSQLRQTIVNEKEKHEKFREKIEETLTRQGIITEKPKKNKAPLFNSQALQKLQKIDIETGLEKMDDIIDFPEITPIVCDLVKLSEQKVEMVEKDLFSLKNQNSSLENELSLLQDKIVKKDQEIQRLGIQLEISRSQQWGGSVDLLTSGSSLEINDLGLAKRRIDQLEMQLEQLQEHIQLLEADISKFEEEKKLILESCDDERKLVENDLEQEKIKNGALLKNLSKLEIMVSDLDRIKNSSSPMKNKLKNSYSNQENSLQPNNASQPISKNIRQLSELQSKLGTCQENLKIKNERIESVKLEKTKLSEENNLLKNKVIELEKKKATVLEKKKATLIPKPTVESNFQSSIPVPTNSNVKKLEGKLKTLEEEKLTMESTIKTMLTEKNSDKNLLNERVLEINLLNNQLENFKYVNAESHKKQLDLESSLKISENEQKKLVEALEKFEDFLSQINVEVEIVTSERDNLSRLYQQEIIQTSIASIQTDEDNQKDIERNNEIKELNNLNKDLLDTNNSLKNENNYLKLELKKTKDDIEKQLYRQEETGSSALEAIKQLETERDGLKMALDSKERDMLLLVDNCDALEKHIKRMKEDIESFENREDNLKIKYRQLEVEKEKEVFKVRQLKSKISELEGAKERNYTELERIKIQFNAAEDQILKQKEMLEEVDRERDLFLLEMDQKDEILNEINDKYQALDSEKSELEAELKYLKDLNENFNQNLNDLEYELKTLRLSCENLTAEKDQLNLESSRNAEEAKNVSSDLVVVARENQILHQSIQEITNERDKTKDELIDMERYLHNLEDNFNNNEHEKENLFNSYRKLISDFEKLDINFKAKLEEENNLRMEVLMREKRIDLLQKSIEEVGAELNQYKIDLRAYEKQTTLLTRSLATAERTISNLEKEKTRLSREVLTTRDLTTTIDKSKEEVQSQLLTLKIENENLLKELKNFETEFEDQNKLIQLEKQRSEKFEQLLNSERKKNIQAEKDTKDLEFAKNHFDQQIQKLKSQNSIVLSKKEILIKEQTLEIEGLRSRVASLIETVEKQKNEIQELNKKATVSISKNGTKDNETSQQQEMPTNISKLQLEQEIAENSRKMKGYEKSQIKEMKGKYQSRREEEDNDDGVEAKTPETVNKPESKKEEGETLQTILDLIK</sequence>
<evidence type="ECO:0000256" key="2">
    <source>
        <dbReference type="ARBA" id="ARBA00022490"/>
    </source>
</evidence>
<feature type="compositionally biased region" description="Polar residues" evidence="6">
    <location>
        <begin position="1345"/>
        <end position="1359"/>
    </location>
</feature>
<keyword evidence="2" id="KW-0963">Cytoplasm</keyword>
<feature type="region of interest" description="Disordered" evidence="6">
    <location>
        <begin position="519"/>
        <end position="546"/>
    </location>
</feature>
<feature type="coiled-coil region" evidence="5">
    <location>
        <begin position="555"/>
        <end position="610"/>
    </location>
</feature>
<organism evidence="7 8">
    <name type="scientific">Clydaea vesicula</name>
    <dbReference type="NCBI Taxonomy" id="447962"/>
    <lineage>
        <taxon>Eukaryota</taxon>
        <taxon>Fungi</taxon>
        <taxon>Fungi incertae sedis</taxon>
        <taxon>Chytridiomycota</taxon>
        <taxon>Chytridiomycota incertae sedis</taxon>
        <taxon>Chytridiomycetes</taxon>
        <taxon>Lobulomycetales</taxon>
        <taxon>Lobulomycetaceae</taxon>
        <taxon>Clydaea</taxon>
    </lineage>
</organism>
<comment type="similarity">
    <text evidence="4">Belongs to the CEP135/TSGA10 family.</text>
</comment>
<feature type="region of interest" description="Disordered" evidence="6">
    <location>
        <begin position="1335"/>
        <end position="1428"/>
    </location>
</feature>
<dbReference type="PANTHER" id="PTHR20544">
    <property type="entry name" value="CENTROSOMAL PROTEIN CEP135"/>
    <property type="match status" value="1"/>
</dbReference>
<keyword evidence="5" id="KW-0175">Coiled coil</keyword>
<evidence type="ECO:0000256" key="5">
    <source>
        <dbReference type="SAM" id="Coils"/>
    </source>
</evidence>
<keyword evidence="3" id="KW-0206">Cytoskeleton</keyword>
<evidence type="ECO:0000313" key="8">
    <source>
        <dbReference type="Proteomes" id="UP001211065"/>
    </source>
</evidence>
<feature type="compositionally biased region" description="Low complexity" evidence="6">
    <location>
        <begin position="160"/>
        <end position="175"/>
    </location>
</feature>
<comment type="caution">
    <text evidence="7">The sequence shown here is derived from an EMBL/GenBank/DDBJ whole genome shotgun (WGS) entry which is preliminary data.</text>
</comment>
<feature type="compositionally biased region" description="Basic and acidic residues" evidence="6">
    <location>
        <begin position="1399"/>
        <end position="1417"/>
    </location>
</feature>
<name>A0AAD5Y3M0_9FUNG</name>
<evidence type="ECO:0000256" key="6">
    <source>
        <dbReference type="SAM" id="MobiDB-lite"/>
    </source>
</evidence>
<protein>
    <submittedName>
        <fullName evidence="7">Uncharacterized protein</fullName>
    </submittedName>
</protein>
<feature type="coiled-coil region" evidence="5">
    <location>
        <begin position="921"/>
        <end position="1095"/>
    </location>
</feature>
<dbReference type="GO" id="GO:0005814">
    <property type="term" value="C:centriole"/>
    <property type="evidence" value="ECO:0007669"/>
    <property type="project" value="UniProtKB-SubCell"/>
</dbReference>
<feature type="coiled-coil region" evidence="5">
    <location>
        <begin position="637"/>
        <end position="664"/>
    </location>
</feature>
<dbReference type="Proteomes" id="UP001211065">
    <property type="component" value="Unassembled WGS sequence"/>
</dbReference>
<dbReference type="PANTHER" id="PTHR20544:SF0">
    <property type="entry name" value="NUCLEOPROTEIN TPR_MLP1 DOMAIN-CONTAINING PROTEIN"/>
    <property type="match status" value="1"/>
</dbReference>
<keyword evidence="8" id="KW-1185">Reference proteome</keyword>
<comment type="subcellular location">
    <subcellularLocation>
        <location evidence="1">Cytoplasm</location>
        <location evidence="1">Cytoskeleton</location>
        <location evidence="1">Microtubule organizing center</location>
        <location evidence="1">Centrosome</location>
        <location evidence="1">Centriole</location>
    </subcellularLocation>
</comment>
<evidence type="ECO:0000256" key="1">
    <source>
        <dbReference type="ARBA" id="ARBA00004114"/>
    </source>
</evidence>
<gene>
    <name evidence="7" type="ORF">HK099_007830</name>
</gene>
<evidence type="ECO:0000313" key="7">
    <source>
        <dbReference type="EMBL" id="KAJ3227961.1"/>
    </source>
</evidence>
<feature type="compositionally biased region" description="Basic and acidic residues" evidence="6">
    <location>
        <begin position="1366"/>
        <end position="1392"/>
    </location>
</feature>